<dbReference type="AlphaFoldDB" id="A0A1H7LTB8"/>
<dbReference type="Proteomes" id="UP000198984">
    <property type="component" value="Unassembled WGS sequence"/>
</dbReference>
<organism evidence="4 5">
    <name type="scientific">Chitinophaga rupis</name>
    <dbReference type="NCBI Taxonomy" id="573321"/>
    <lineage>
        <taxon>Bacteria</taxon>
        <taxon>Pseudomonadati</taxon>
        <taxon>Bacteroidota</taxon>
        <taxon>Chitinophagia</taxon>
        <taxon>Chitinophagales</taxon>
        <taxon>Chitinophagaceae</taxon>
        <taxon>Chitinophaga</taxon>
    </lineage>
</organism>
<sequence>MDIPFYQVDAFTGKPFRGNPAAVCIVDDTVTGELMQQIAAENNLSETAFVTPKNGQFNLRWFTPVVEVPLCGHATLATAHTLFETGLAPAGGTITFNTASGVLTARQQNGWIELNFPALRGQPVPLPEELRDILQVNPVQTIEVDKRYLVELATEAEVLALRPDFSRLAKYPKVIVTAKANSTSEFDFISRFFAPVIGINEDPVTGAAHCCLAPYWAQQLGKTSMLAYQASARGGVLKIRLEGDRTILAGEAVTVIKGTYTINQ</sequence>
<dbReference type="RefSeq" id="WP_089907757.1">
    <property type="nucleotide sequence ID" value="NZ_FOBB01000001.1"/>
</dbReference>
<dbReference type="PIRSF" id="PIRSF016184">
    <property type="entry name" value="PhzC_PhzF"/>
    <property type="match status" value="1"/>
</dbReference>
<evidence type="ECO:0000256" key="1">
    <source>
        <dbReference type="ARBA" id="ARBA00008270"/>
    </source>
</evidence>
<evidence type="ECO:0000256" key="2">
    <source>
        <dbReference type="ARBA" id="ARBA00023235"/>
    </source>
</evidence>
<dbReference type="EMBL" id="FOBB01000001">
    <property type="protein sequence ID" value="SEL01968.1"/>
    <property type="molecule type" value="Genomic_DNA"/>
</dbReference>
<gene>
    <name evidence="4" type="ORF">SAMN04488505_1011328</name>
</gene>
<dbReference type="PANTHER" id="PTHR13774:SF17">
    <property type="entry name" value="PHENAZINE BIOSYNTHESIS-LIKE DOMAIN-CONTAINING PROTEIN"/>
    <property type="match status" value="1"/>
</dbReference>
<feature type="active site" evidence="3">
    <location>
        <position position="46"/>
    </location>
</feature>
<dbReference type="OrthoDB" id="9788221at2"/>
<dbReference type="GO" id="GO:0016853">
    <property type="term" value="F:isomerase activity"/>
    <property type="evidence" value="ECO:0007669"/>
    <property type="project" value="UniProtKB-KW"/>
</dbReference>
<dbReference type="Gene3D" id="3.10.310.10">
    <property type="entry name" value="Diaminopimelate Epimerase, Chain A, domain 1"/>
    <property type="match status" value="2"/>
</dbReference>
<accession>A0A1H7LTB8</accession>
<evidence type="ECO:0000313" key="5">
    <source>
        <dbReference type="Proteomes" id="UP000198984"/>
    </source>
</evidence>
<keyword evidence="2" id="KW-0413">Isomerase</keyword>
<dbReference type="SUPFAM" id="SSF54506">
    <property type="entry name" value="Diaminopimelate epimerase-like"/>
    <property type="match status" value="1"/>
</dbReference>
<protein>
    <submittedName>
        <fullName evidence="4">Phenazine biosynthesis protein PhzF family</fullName>
    </submittedName>
</protein>
<comment type="similarity">
    <text evidence="1">Belongs to the PhzF family.</text>
</comment>
<evidence type="ECO:0000313" key="4">
    <source>
        <dbReference type="EMBL" id="SEL01968.1"/>
    </source>
</evidence>
<evidence type="ECO:0000256" key="3">
    <source>
        <dbReference type="PIRSR" id="PIRSR016184-1"/>
    </source>
</evidence>
<proteinExistence type="inferred from homology"/>
<dbReference type="NCBIfam" id="TIGR00654">
    <property type="entry name" value="PhzF_family"/>
    <property type="match status" value="1"/>
</dbReference>
<name>A0A1H7LTB8_9BACT</name>
<dbReference type="InterPro" id="IPR003719">
    <property type="entry name" value="Phenazine_PhzF-like"/>
</dbReference>
<keyword evidence="5" id="KW-1185">Reference proteome</keyword>
<reference evidence="4 5" key="1">
    <citation type="submission" date="2016-10" db="EMBL/GenBank/DDBJ databases">
        <authorList>
            <person name="de Groot N.N."/>
        </authorList>
    </citation>
    <scope>NUCLEOTIDE SEQUENCE [LARGE SCALE GENOMIC DNA]</scope>
    <source>
        <strain evidence="4 5">DSM 21039</strain>
    </source>
</reference>
<dbReference type="GO" id="GO:0005737">
    <property type="term" value="C:cytoplasm"/>
    <property type="evidence" value="ECO:0007669"/>
    <property type="project" value="TreeGrafter"/>
</dbReference>
<dbReference type="Pfam" id="PF02567">
    <property type="entry name" value="PhzC-PhzF"/>
    <property type="match status" value="1"/>
</dbReference>
<dbReference type="STRING" id="573321.SAMN04488505_1011328"/>
<dbReference type="PANTHER" id="PTHR13774">
    <property type="entry name" value="PHENAZINE BIOSYNTHESIS PROTEIN"/>
    <property type="match status" value="1"/>
</dbReference>